<keyword evidence="2" id="KW-1185">Reference proteome</keyword>
<sequence length="152" mass="18050">IGHIRDLRNMVVYLGSKKTEDQDLTSKIITKVLDYQSRVFSDDERGQAEKKEFEEFFWKMRKVVHSRMDAHKLYPAGRLYWIIGKDRIPYCLPSDDDDEESYANDGHKRLTEHKYNMVEVTDVEKIFSEIWFSPTMSLDHLPNVYENVLKSL</sequence>
<dbReference type="OrthoDB" id="438440at2759"/>
<evidence type="ECO:0000313" key="2">
    <source>
        <dbReference type="Proteomes" id="UP000789508"/>
    </source>
</evidence>
<comment type="caution">
    <text evidence="1">The sequence shown here is derived from an EMBL/GenBank/DDBJ whole genome shotgun (WGS) entry which is preliminary data.</text>
</comment>
<proteinExistence type="predicted"/>
<evidence type="ECO:0000313" key="1">
    <source>
        <dbReference type="EMBL" id="CAG8748551.1"/>
    </source>
</evidence>
<dbReference type="Proteomes" id="UP000789508">
    <property type="component" value="Unassembled WGS sequence"/>
</dbReference>
<reference evidence="1" key="1">
    <citation type="submission" date="2021-06" db="EMBL/GenBank/DDBJ databases">
        <authorList>
            <person name="Kallberg Y."/>
            <person name="Tangrot J."/>
            <person name="Rosling A."/>
        </authorList>
    </citation>
    <scope>NUCLEOTIDE SEQUENCE</scope>
    <source>
        <strain evidence="1">FL130A</strain>
    </source>
</reference>
<feature type="non-terminal residue" evidence="1">
    <location>
        <position position="1"/>
    </location>
</feature>
<protein>
    <submittedName>
        <fullName evidence="1">1599_t:CDS:1</fullName>
    </submittedName>
</protein>
<name>A0A9N9IU77_9GLOM</name>
<dbReference type="AlphaFoldDB" id="A0A9N9IU77"/>
<organism evidence="1 2">
    <name type="scientific">Ambispora leptoticha</name>
    <dbReference type="NCBI Taxonomy" id="144679"/>
    <lineage>
        <taxon>Eukaryota</taxon>
        <taxon>Fungi</taxon>
        <taxon>Fungi incertae sedis</taxon>
        <taxon>Mucoromycota</taxon>
        <taxon>Glomeromycotina</taxon>
        <taxon>Glomeromycetes</taxon>
        <taxon>Archaeosporales</taxon>
        <taxon>Ambisporaceae</taxon>
        <taxon>Ambispora</taxon>
    </lineage>
</organism>
<dbReference type="EMBL" id="CAJVPS010039271">
    <property type="protein sequence ID" value="CAG8748551.1"/>
    <property type="molecule type" value="Genomic_DNA"/>
</dbReference>
<gene>
    <name evidence="1" type="ORF">ALEPTO_LOCUS13210</name>
</gene>
<accession>A0A9N9IU77</accession>